<protein>
    <submittedName>
        <fullName evidence="3">Uncharacterized protein</fullName>
    </submittedName>
</protein>
<keyword evidence="2" id="KW-1133">Transmembrane helix</keyword>
<dbReference type="EMBL" id="OU963864">
    <property type="protein sequence ID" value="CAH0387734.1"/>
    <property type="molecule type" value="Genomic_DNA"/>
</dbReference>
<evidence type="ECO:0000256" key="2">
    <source>
        <dbReference type="SAM" id="Phobius"/>
    </source>
</evidence>
<dbReference type="Gene3D" id="3.80.10.10">
    <property type="entry name" value="Ribonuclease Inhibitor"/>
    <property type="match status" value="1"/>
</dbReference>
<dbReference type="Proteomes" id="UP001152759">
    <property type="component" value="Chromosome 3"/>
</dbReference>
<feature type="compositionally biased region" description="Polar residues" evidence="1">
    <location>
        <begin position="763"/>
        <end position="772"/>
    </location>
</feature>
<keyword evidence="2" id="KW-0472">Membrane</keyword>
<dbReference type="InterPro" id="IPR032675">
    <property type="entry name" value="LRR_dom_sf"/>
</dbReference>
<evidence type="ECO:0000313" key="4">
    <source>
        <dbReference type="Proteomes" id="UP001152759"/>
    </source>
</evidence>
<feature type="compositionally biased region" description="Low complexity" evidence="1">
    <location>
        <begin position="673"/>
        <end position="692"/>
    </location>
</feature>
<organism evidence="3 4">
    <name type="scientific">Bemisia tabaci</name>
    <name type="common">Sweetpotato whitefly</name>
    <name type="synonym">Aleurodes tabaci</name>
    <dbReference type="NCBI Taxonomy" id="7038"/>
    <lineage>
        <taxon>Eukaryota</taxon>
        <taxon>Metazoa</taxon>
        <taxon>Ecdysozoa</taxon>
        <taxon>Arthropoda</taxon>
        <taxon>Hexapoda</taxon>
        <taxon>Insecta</taxon>
        <taxon>Pterygota</taxon>
        <taxon>Neoptera</taxon>
        <taxon>Paraneoptera</taxon>
        <taxon>Hemiptera</taxon>
        <taxon>Sternorrhyncha</taxon>
        <taxon>Aleyrodoidea</taxon>
        <taxon>Aleyrodidae</taxon>
        <taxon>Aleyrodinae</taxon>
        <taxon>Bemisia</taxon>
    </lineage>
</organism>
<feature type="region of interest" description="Disordered" evidence="1">
    <location>
        <begin position="673"/>
        <end position="699"/>
    </location>
</feature>
<evidence type="ECO:0000256" key="1">
    <source>
        <dbReference type="SAM" id="MobiDB-lite"/>
    </source>
</evidence>
<accession>A0A9P0A9M2</accession>
<proteinExistence type="predicted"/>
<dbReference type="AlphaFoldDB" id="A0A9P0A9M2"/>
<gene>
    <name evidence="3" type="ORF">BEMITA_LOCUS6709</name>
</gene>
<feature type="region of interest" description="Disordered" evidence="1">
    <location>
        <begin position="749"/>
        <end position="772"/>
    </location>
</feature>
<keyword evidence="4" id="KW-1185">Reference proteome</keyword>
<reference evidence="3" key="1">
    <citation type="submission" date="2021-12" db="EMBL/GenBank/DDBJ databases">
        <authorList>
            <person name="King R."/>
        </authorList>
    </citation>
    <scope>NUCLEOTIDE SEQUENCE</scope>
</reference>
<name>A0A9P0A9M2_BEMTA</name>
<keyword evidence="2" id="KW-0812">Transmembrane</keyword>
<dbReference type="SUPFAM" id="SSF52058">
    <property type="entry name" value="L domain-like"/>
    <property type="match status" value="1"/>
</dbReference>
<sequence>MPTFLLLQKLDVTPSLIPRDTEDLEISGGLEVRIQANAFSQLHGGGLRRVAVSNATRLVLAKHAFHNLSTVQLFLNVTNCRSVVVETGAFKSIQGPLALQITDSADVVVQGSSLSWILSVLVRECPSLKLHEHAFSQESHYVGHHGPSTQIILEKVEIKELPRNAFISAMMELRVVESHIGVIRQNAFSAASIGGVTILNSSVDTIEENGFSDRTVISRLILQHTLVRSLESNALRSPVLNLEIQHSRIIDVKRDAVNCLTLAVVKLTSNQFDHVQTRGFALRDWNRISIDNNTFLDLASSAFKSTPYDEPLTSSFERVLNFTGNHIHSSQPHSFDFAVLDFWRLNVADNRFRRDCSCHFDAFLTPILSGTPRAVDAFRNSSFCEISRALAECHRHPEGFVAVRDFVGACSNDSHPECVPRQPLVPNDDSTSFLNLLLLDNVDKQHLVLVGILIFVSLLLSSIVVIWSVQWVKSSRVRSKSDLLKSSKSFSRCSLLSRFFSSGMNSASSSSTHSISRMSVHEYAELNLQKLHEEELDLGIPMEDKATQTLPEGFTQELLQSLNEKLEDPDATMEARVMIMHLYDLIKVEESCDNNLIDSSLDVEQVYETIGPPRRHRPNATFISRVSVGTRVPSPDKLEPVKLWKAMPQVTKPTLCEYNDPHDMERHVYLELPSESSPMTSPMTSPSTSTSTPPMPPLPSSFRPSTAGAAPGVRFQNYPHAQGSVICDYNEPHDSAVHIYSEVPASMINRPLPGKPEDLEDATTASSGYSSR</sequence>
<evidence type="ECO:0000313" key="3">
    <source>
        <dbReference type="EMBL" id="CAH0387734.1"/>
    </source>
</evidence>
<feature type="transmembrane region" description="Helical" evidence="2">
    <location>
        <begin position="447"/>
        <end position="469"/>
    </location>
</feature>